<comment type="caution">
    <text evidence="1">The sequence shown here is derived from an EMBL/GenBank/DDBJ whole genome shotgun (WGS) entry which is preliminary data.</text>
</comment>
<reference evidence="1 2" key="1">
    <citation type="submission" date="2022-12" db="EMBL/GenBank/DDBJ databases">
        <title>Chromosome-scale assembly of the Ensete ventricosum genome.</title>
        <authorList>
            <person name="Dussert Y."/>
            <person name="Stocks J."/>
            <person name="Wendawek A."/>
            <person name="Woldeyes F."/>
            <person name="Nichols R.A."/>
            <person name="Borrell J.S."/>
        </authorList>
    </citation>
    <scope>NUCLEOTIDE SEQUENCE [LARGE SCALE GENOMIC DNA]</scope>
    <source>
        <strain evidence="2">cv. Maze</strain>
        <tissue evidence="1">Seeds</tissue>
    </source>
</reference>
<organism evidence="1 2">
    <name type="scientific">Ensete ventricosum</name>
    <name type="common">Abyssinian banana</name>
    <name type="synonym">Musa ensete</name>
    <dbReference type="NCBI Taxonomy" id="4639"/>
    <lineage>
        <taxon>Eukaryota</taxon>
        <taxon>Viridiplantae</taxon>
        <taxon>Streptophyta</taxon>
        <taxon>Embryophyta</taxon>
        <taxon>Tracheophyta</taxon>
        <taxon>Spermatophyta</taxon>
        <taxon>Magnoliopsida</taxon>
        <taxon>Liliopsida</taxon>
        <taxon>Zingiberales</taxon>
        <taxon>Musaceae</taxon>
        <taxon>Ensete</taxon>
    </lineage>
</organism>
<keyword evidence="2" id="KW-1185">Reference proteome</keyword>
<proteinExistence type="predicted"/>
<protein>
    <submittedName>
        <fullName evidence="1">Uncharacterized protein</fullName>
    </submittedName>
</protein>
<dbReference type="AlphaFoldDB" id="A0AAV8QW32"/>
<dbReference type="Proteomes" id="UP001222027">
    <property type="component" value="Unassembled WGS sequence"/>
</dbReference>
<accession>A0AAV8QW32</accession>
<sequence>MSIETMPARPSRYGELARAEGHVEAYYRASIVCHASSMICRDHSTIFPGSPGGSRRSDDKVTCQSINKALAR</sequence>
<evidence type="ECO:0000313" key="2">
    <source>
        <dbReference type="Proteomes" id="UP001222027"/>
    </source>
</evidence>
<evidence type="ECO:0000313" key="1">
    <source>
        <dbReference type="EMBL" id="KAJ8491962.1"/>
    </source>
</evidence>
<name>A0AAV8QW32_ENSVE</name>
<dbReference type="EMBL" id="JAQQAF010000004">
    <property type="protein sequence ID" value="KAJ8491962.1"/>
    <property type="molecule type" value="Genomic_DNA"/>
</dbReference>
<gene>
    <name evidence="1" type="ORF">OPV22_013683</name>
</gene>